<evidence type="ECO:0000313" key="1">
    <source>
        <dbReference type="EMBL" id="VDC17994.1"/>
    </source>
</evidence>
<reference evidence="1 2" key="1">
    <citation type="submission" date="2018-11" db="EMBL/GenBank/DDBJ databases">
        <authorList>
            <person name="Criscuolo A."/>
        </authorList>
    </citation>
    <scope>NUCLEOTIDE SEQUENCE [LARGE SCALE GENOMIC DNA]</scope>
    <source>
        <strain evidence="1">ATB-66</strain>
    </source>
</reference>
<protein>
    <submittedName>
        <fullName evidence="1">Uncharacterized protein</fullName>
    </submittedName>
</protein>
<dbReference type="InterPro" id="IPR035406">
    <property type="entry name" value="DUF5412"/>
</dbReference>
<evidence type="ECO:0000313" key="2">
    <source>
        <dbReference type="Proteomes" id="UP000270468"/>
    </source>
</evidence>
<dbReference type="Pfam" id="PF17428">
    <property type="entry name" value="DUF5412"/>
    <property type="match status" value="1"/>
</dbReference>
<proteinExistence type="predicted"/>
<sequence>MMSFPLVVIFLLGTMVNTFAREHIESTQSPDSKISIDFYTLNGGAATSISVTGIINGPLWFKKRIYYEEPMQEVEVEWVNDHIVIINNHTLNLDKGEWFAD</sequence>
<gene>
    <name evidence="1" type="ORF">FILTAD_00013</name>
</gene>
<dbReference type="Proteomes" id="UP000270468">
    <property type="component" value="Unassembled WGS sequence"/>
</dbReference>
<organism evidence="1 2">
    <name type="scientific">Filibacter tadaridae</name>
    <dbReference type="NCBI Taxonomy" id="2483811"/>
    <lineage>
        <taxon>Bacteria</taxon>
        <taxon>Bacillati</taxon>
        <taxon>Bacillota</taxon>
        <taxon>Bacilli</taxon>
        <taxon>Bacillales</taxon>
        <taxon>Caryophanaceae</taxon>
        <taxon>Filibacter</taxon>
    </lineage>
</organism>
<dbReference type="EMBL" id="UXAV01000006">
    <property type="protein sequence ID" value="VDC17994.1"/>
    <property type="molecule type" value="Genomic_DNA"/>
</dbReference>
<keyword evidence="2" id="KW-1185">Reference proteome</keyword>
<name>A0A3P5WSF0_9BACL</name>
<accession>A0A3P5WSF0</accession>
<dbReference type="AlphaFoldDB" id="A0A3P5WSF0"/>